<sequence>MADAAGTPALRNSRISSPMACPWSLQLCAAGVSDAIRCDRGLAHSGLLEREGGTAKPSRRWNVSVTASGALHTRGAESPAHRPHQGAGPQGPRCEVGTDAPGTAWMHQCMAHSSTSASRTPAHIPSLRHKRDDASRVTLHCSQATLVFQSRNNRRSPRLAIMKAAALLSLVASAAVGLAAADGLKIDVTLPVDCDRKDEKRR</sequence>
<evidence type="ECO:0000313" key="1">
    <source>
        <dbReference type="EMBL" id="KAL3959012.1"/>
    </source>
</evidence>
<accession>A0ACC4DSY9</accession>
<dbReference type="EMBL" id="JBGNUJ010000006">
    <property type="protein sequence ID" value="KAL3959012.1"/>
    <property type="molecule type" value="Genomic_DNA"/>
</dbReference>
<gene>
    <name evidence="1" type="ORF">ACCO45_007174</name>
</gene>
<name>A0ACC4DSY9_PURLI</name>
<organism evidence="1 2">
    <name type="scientific">Purpureocillium lilacinum</name>
    <name type="common">Paecilomyces lilacinus</name>
    <dbReference type="NCBI Taxonomy" id="33203"/>
    <lineage>
        <taxon>Eukaryota</taxon>
        <taxon>Fungi</taxon>
        <taxon>Dikarya</taxon>
        <taxon>Ascomycota</taxon>
        <taxon>Pezizomycotina</taxon>
        <taxon>Sordariomycetes</taxon>
        <taxon>Hypocreomycetidae</taxon>
        <taxon>Hypocreales</taxon>
        <taxon>Ophiocordycipitaceae</taxon>
        <taxon>Purpureocillium</taxon>
    </lineage>
</organism>
<comment type="caution">
    <text evidence="1">The sequence shown here is derived from an EMBL/GenBank/DDBJ whole genome shotgun (WGS) entry which is preliminary data.</text>
</comment>
<protein>
    <submittedName>
        <fullName evidence="1">Uncharacterized protein</fullName>
    </submittedName>
</protein>
<evidence type="ECO:0000313" key="2">
    <source>
        <dbReference type="Proteomes" id="UP001638806"/>
    </source>
</evidence>
<keyword evidence="2" id="KW-1185">Reference proteome</keyword>
<reference evidence="1" key="1">
    <citation type="submission" date="2024-12" db="EMBL/GenBank/DDBJ databases">
        <title>Comparative genomics and development of molecular markers within Purpureocillium lilacinum and among Purpureocillium species.</title>
        <authorList>
            <person name="Yeh Z.-Y."/>
            <person name="Ni N.-T."/>
            <person name="Lo P.-H."/>
            <person name="Mushyakhwo K."/>
            <person name="Lin C.-F."/>
            <person name="Nai Y.-S."/>
        </authorList>
    </citation>
    <scope>NUCLEOTIDE SEQUENCE</scope>
    <source>
        <strain evidence="1">NCHU-NPUST-175</strain>
    </source>
</reference>
<proteinExistence type="predicted"/>
<dbReference type="Proteomes" id="UP001638806">
    <property type="component" value="Unassembled WGS sequence"/>
</dbReference>